<evidence type="ECO:0000256" key="1">
    <source>
        <dbReference type="SAM" id="MobiDB-lite"/>
    </source>
</evidence>
<evidence type="ECO:0000313" key="2">
    <source>
        <dbReference type="EMBL" id="MEQ2472492.1"/>
    </source>
</evidence>
<feature type="compositionally biased region" description="Basic residues" evidence="1">
    <location>
        <begin position="34"/>
        <end position="44"/>
    </location>
</feature>
<dbReference type="PANTHER" id="PTHR33677:SF3">
    <property type="entry name" value="COPPER-SENSING TRANSCRIPTIONAL REPRESSOR RICR"/>
    <property type="match status" value="1"/>
</dbReference>
<keyword evidence="3" id="KW-1185">Reference proteome</keyword>
<sequence length="127" mass="14116">MSEHTHPHTHIAPDGTVYEHTHIDDSHSHEGGHPHSHGHTHTHQNTKAVLNRLSRAIGHMESIKRMVEDGRDCSEVLVQLSAVKAAINNTAKVILKDHIEHCMVDAVESGDHEAIEELTAAIDRFIK</sequence>
<comment type="caution">
    <text evidence="2">The sequence shown here is derived from an EMBL/GenBank/DDBJ whole genome shotgun (WGS) entry which is preliminary data.</text>
</comment>
<dbReference type="InterPro" id="IPR003735">
    <property type="entry name" value="Metal_Tscrpt_repr"/>
</dbReference>
<feature type="region of interest" description="Disordered" evidence="1">
    <location>
        <begin position="1"/>
        <end position="46"/>
    </location>
</feature>
<dbReference type="PANTHER" id="PTHR33677">
    <property type="entry name" value="TRANSCRIPTIONAL REPRESSOR FRMR-RELATED"/>
    <property type="match status" value="1"/>
</dbReference>
<evidence type="ECO:0000313" key="3">
    <source>
        <dbReference type="Proteomes" id="UP001438008"/>
    </source>
</evidence>
<dbReference type="Pfam" id="PF02583">
    <property type="entry name" value="Trns_repr_metal"/>
    <property type="match status" value="1"/>
</dbReference>
<proteinExistence type="predicted"/>
<dbReference type="RefSeq" id="WP_349164463.1">
    <property type="nucleotide sequence ID" value="NZ_JBBMFE010000006.1"/>
</dbReference>
<reference evidence="2 3" key="1">
    <citation type="submission" date="2024-03" db="EMBL/GenBank/DDBJ databases">
        <title>Human intestinal bacterial collection.</title>
        <authorList>
            <person name="Pauvert C."/>
            <person name="Hitch T.C.A."/>
            <person name="Clavel T."/>
        </authorList>
    </citation>
    <scope>NUCLEOTIDE SEQUENCE [LARGE SCALE GENOMIC DNA]</scope>
    <source>
        <strain evidence="2 3">CLA-AA-H132</strain>
    </source>
</reference>
<dbReference type="Proteomes" id="UP001438008">
    <property type="component" value="Unassembled WGS sequence"/>
</dbReference>
<feature type="compositionally biased region" description="Basic and acidic residues" evidence="1">
    <location>
        <begin position="17"/>
        <end position="33"/>
    </location>
</feature>
<name>A0ABV1FHF2_9FIRM</name>
<dbReference type="InterPro" id="IPR038390">
    <property type="entry name" value="Metal_Tscrpt_repr_sf"/>
</dbReference>
<dbReference type="CDD" id="cd10158">
    <property type="entry name" value="CsoR-like_DUF156_1"/>
    <property type="match status" value="1"/>
</dbReference>
<protein>
    <submittedName>
        <fullName evidence="2">Metal-sensing transcriptional repressor</fullName>
    </submittedName>
</protein>
<dbReference type="EMBL" id="JBBMFE010000006">
    <property type="protein sequence ID" value="MEQ2472492.1"/>
    <property type="molecule type" value="Genomic_DNA"/>
</dbReference>
<accession>A0ABV1FHF2</accession>
<gene>
    <name evidence="2" type="ORF">WMO29_08305</name>
</gene>
<organism evidence="2 3">
    <name type="scientific">Laedolimicola intestinihominis</name>
    <dbReference type="NCBI Taxonomy" id="3133166"/>
    <lineage>
        <taxon>Bacteria</taxon>
        <taxon>Bacillati</taxon>
        <taxon>Bacillota</taxon>
        <taxon>Clostridia</taxon>
        <taxon>Lachnospirales</taxon>
        <taxon>Lachnospiraceae</taxon>
        <taxon>Laedolimicola</taxon>
    </lineage>
</organism>
<dbReference type="Gene3D" id="1.20.58.1000">
    <property type="entry name" value="Metal-sensitive repressor, helix protomer"/>
    <property type="match status" value="1"/>
</dbReference>